<dbReference type="PIRSF" id="PIRSF019663">
    <property type="entry name" value="Legumain"/>
    <property type="match status" value="1"/>
</dbReference>
<dbReference type="Pfam" id="PF01650">
    <property type="entry name" value="Peptidase_C13"/>
    <property type="match status" value="1"/>
</dbReference>
<evidence type="ECO:0000256" key="1">
    <source>
        <dbReference type="ARBA" id="ARBA00000810"/>
    </source>
</evidence>
<keyword evidence="6" id="KW-0378">Hydrolase</keyword>
<comment type="caution">
    <text evidence="11">The sequence shown here is derived from an EMBL/GenBank/DDBJ whole genome shotgun (WGS) entry which is preliminary data.</text>
</comment>
<evidence type="ECO:0000256" key="8">
    <source>
        <dbReference type="SAM" id="Coils"/>
    </source>
</evidence>
<dbReference type="PANTHER" id="PTHR12000:SF42">
    <property type="entry name" value="LEGUMAIN"/>
    <property type="match status" value="1"/>
</dbReference>
<keyword evidence="12" id="KW-1185">Reference proteome</keyword>
<dbReference type="CDD" id="cd21115">
    <property type="entry name" value="legumain_C"/>
    <property type="match status" value="1"/>
</dbReference>
<evidence type="ECO:0000256" key="9">
    <source>
        <dbReference type="SAM" id="MobiDB-lite"/>
    </source>
</evidence>
<dbReference type="GO" id="GO:0005773">
    <property type="term" value="C:vacuole"/>
    <property type="evidence" value="ECO:0007669"/>
    <property type="project" value="GOC"/>
</dbReference>
<dbReference type="Proteomes" id="UP001152795">
    <property type="component" value="Unassembled WGS sequence"/>
</dbReference>
<evidence type="ECO:0000256" key="3">
    <source>
        <dbReference type="ARBA" id="ARBA00012628"/>
    </source>
</evidence>
<dbReference type="Gene3D" id="3.40.50.1460">
    <property type="match status" value="1"/>
</dbReference>
<evidence type="ECO:0000256" key="5">
    <source>
        <dbReference type="ARBA" id="ARBA00022729"/>
    </source>
</evidence>
<dbReference type="EMBL" id="CACRXK020005709">
    <property type="protein sequence ID" value="CAB4007140.1"/>
    <property type="molecule type" value="Genomic_DNA"/>
</dbReference>
<feature type="region of interest" description="Disordered" evidence="9">
    <location>
        <begin position="1"/>
        <end position="22"/>
    </location>
</feature>
<evidence type="ECO:0000256" key="6">
    <source>
        <dbReference type="ARBA" id="ARBA00022801"/>
    </source>
</evidence>
<dbReference type="GO" id="GO:0051603">
    <property type="term" value="P:proteolysis involved in protein catabolic process"/>
    <property type="evidence" value="ECO:0007669"/>
    <property type="project" value="TreeGrafter"/>
</dbReference>
<dbReference type="GO" id="GO:0006624">
    <property type="term" value="P:vacuolar protein processing"/>
    <property type="evidence" value="ECO:0007669"/>
    <property type="project" value="TreeGrafter"/>
</dbReference>
<comment type="catalytic activity">
    <reaction evidence="1">
        <text>Hydrolysis of proteins and small molecule substrates at -Asn-|-Xaa- bonds.</text>
        <dbReference type="EC" id="3.4.22.34"/>
    </reaction>
</comment>
<gene>
    <name evidence="11" type="ORF">PACLA_8A032558</name>
</gene>
<keyword evidence="7" id="KW-0788">Thiol protease</keyword>
<dbReference type="AlphaFoldDB" id="A0A7D9IDS3"/>
<evidence type="ECO:0000256" key="4">
    <source>
        <dbReference type="ARBA" id="ARBA00022670"/>
    </source>
</evidence>
<sequence>MMYDDLAHNEDNPTPGKIINKPNGPDVYHGVLKDYTGAAVTPKNFLNVLKGDKDALRGTGSGKVLESGPDDDVFIYFADHGAPGLIAFPDVAPTLKKKQLLDALKFMHEKKKYKKMVIYIEACESGSMFSNGGLPDDIKIFATTAANPHESSYATYWDEKRETYLGDLYSIAWMENSDKSNLTKETLQQQFLKVKKRTNLSHVQEYGEKDISSDPVIDYQGEGRGSWLPAKDTREYPTNDAIPAPEVPMAILERRLQKTTSQKEKVKIERKMMSLLRERQRVRETVERIAEIATHDEGQKFRVLEDTSGKVTQLDCHAEVVDAFSEKCFALGKSDAALRHIYVLANMCEEKIPLPQILSAIKEIC</sequence>
<feature type="domain" description="Legumain prodomain" evidence="10">
    <location>
        <begin position="271"/>
        <end position="365"/>
    </location>
</feature>
<comment type="similarity">
    <text evidence="2">Belongs to the peptidase C13 family.</text>
</comment>
<feature type="compositionally biased region" description="Basic and acidic residues" evidence="9">
    <location>
        <begin position="1"/>
        <end position="11"/>
    </location>
</feature>
<dbReference type="Gene3D" id="1.10.132.130">
    <property type="match status" value="1"/>
</dbReference>
<dbReference type="FunFam" id="3.40.50.1460:FF:000006">
    <property type="entry name" value="Legumain"/>
    <property type="match status" value="1"/>
</dbReference>
<dbReference type="GO" id="GO:0004197">
    <property type="term" value="F:cysteine-type endopeptidase activity"/>
    <property type="evidence" value="ECO:0007669"/>
    <property type="project" value="UniProtKB-EC"/>
</dbReference>
<accession>A0A7D9IDS3</accession>
<feature type="coiled-coil region" evidence="8">
    <location>
        <begin position="249"/>
        <end position="285"/>
    </location>
</feature>
<keyword evidence="4" id="KW-0645">Protease</keyword>
<dbReference type="PRINTS" id="PR00776">
    <property type="entry name" value="HEMOGLOBNASE"/>
</dbReference>
<dbReference type="PANTHER" id="PTHR12000">
    <property type="entry name" value="HEMOGLOBINASE FAMILY MEMBER"/>
    <property type="match status" value="1"/>
</dbReference>
<dbReference type="OrthoDB" id="192611at2759"/>
<dbReference type="InterPro" id="IPR046427">
    <property type="entry name" value="Legumain_prodom_sf"/>
</dbReference>
<proteinExistence type="inferred from homology"/>
<evidence type="ECO:0000256" key="2">
    <source>
        <dbReference type="ARBA" id="ARBA00009941"/>
    </source>
</evidence>
<reference evidence="11" key="1">
    <citation type="submission" date="2020-04" db="EMBL/GenBank/DDBJ databases">
        <authorList>
            <person name="Alioto T."/>
            <person name="Alioto T."/>
            <person name="Gomez Garrido J."/>
        </authorList>
    </citation>
    <scope>NUCLEOTIDE SEQUENCE</scope>
    <source>
        <strain evidence="11">A484AB</strain>
    </source>
</reference>
<protein>
    <recommendedName>
        <fullName evidence="3">legumain</fullName>
        <ecNumber evidence="3">3.4.22.34</ecNumber>
    </recommendedName>
</protein>
<dbReference type="Pfam" id="PF20985">
    <property type="entry name" value="Legum_prodom"/>
    <property type="match status" value="1"/>
</dbReference>
<dbReference type="FunFam" id="1.10.132.130:FF:000001">
    <property type="entry name" value="Vacuolar-processing enzyme beta-isozyme"/>
    <property type="match status" value="1"/>
</dbReference>
<evidence type="ECO:0000313" key="12">
    <source>
        <dbReference type="Proteomes" id="UP001152795"/>
    </source>
</evidence>
<dbReference type="InterPro" id="IPR001096">
    <property type="entry name" value="Peptidase_C13"/>
</dbReference>
<evidence type="ECO:0000259" key="10">
    <source>
        <dbReference type="Pfam" id="PF20985"/>
    </source>
</evidence>
<keyword evidence="5" id="KW-0732">Signal</keyword>
<keyword evidence="8" id="KW-0175">Coiled coil</keyword>
<evidence type="ECO:0000313" key="11">
    <source>
        <dbReference type="EMBL" id="CAB4007140.1"/>
    </source>
</evidence>
<dbReference type="EC" id="3.4.22.34" evidence="3"/>
<evidence type="ECO:0000256" key="7">
    <source>
        <dbReference type="ARBA" id="ARBA00022807"/>
    </source>
</evidence>
<name>A0A7D9IDS3_PARCT</name>
<dbReference type="InterPro" id="IPR048501">
    <property type="entry name" value="Legum_prodom"/>
</dbReference>
<organism evidence="11 12">
    <name type="scientific">Paramuricea clavata</name>
    <name type="common">Red gorgonian</name>
    <name type="synonym">Violescent sea-whip</name>
    <dbReference type="NCBI Taxonomy" id="317549"/>
    <lineage>
        <taxon>Eukaryota</taxon>
        <taxon>Metazoa</taxon>
        <taxon>Cnidaria</taxon>
        <taxon>Anthozoa</taxon>
        <taxon>Octocorallia</taxon>
        <taxon>Malacalcyonacea</taxon>
        <taxon>Plexauridae</taxon>
        <taxon>Paramuricea</taxon>
    </lineage>
</organism>